<name>A0AAE0B732_9ROSI</name>
<reference evidence="2" key="1">
    <citation type="journal article" date="2023" name="Plant J.">
        <title>Genome sequences and population genomics provide insights into the demographic history, inbreeding, and mutation load of two 'living fossil' tree species of Dipteronia.</title>
        <authorList>
            <person name="Feng Y."/>
            <person name="Comes H.P."/>
            <person name="Chen J."/>
            <person name="Zhu S."/>
            <person name="Lu R."/>
            <person name="Zhang X."/>
            <person name="Li P."/>
            <person name="Qiu J."/>
            <person name="Olsen K.M."/>
            <person name="Qiu Y."/>
        </authorList>
    </citation>
    <scope>NUCLEOTIDE SEQUENCE</scope>
    <source>
        <strain evidence="2">NBL</strain>
    </source>
</reference>
<proteinExistence type="predicted"/>
<comment type="caution">
    <text evidence="2">The sequence shown here is derived from an EMBL/GenBank/DDBJ whole genome shotgun (WGS) entry which is preliminary data.</text>
</comment>
<feature type="compositionally biased region" description="Basic and acidic residues" evidence="1">
    <location>
        <begin position="1"/>
        <end position="14"/>
    </location>
</feature>
<evidence type="ECO:0000313" key="2">
    <source>
        <dbReference type="EMBL" id="KAK3230534.1"/>
    </source>
</evidence>
<dbReference type="AlphaFoldDB" id="A0AAE0B732"/>
<accession>A0AAE0B732</accession>
<evidence type="ECO:0000256" key="1">
    <source>
        <dbReference type="SAM" id="MobiDB-lite"/>
    </source>
</evidence>
<feature type="region of interest" description="Disordered" evidence="1">
    <location>
        <begin position="1"/>
        <end position="23"/>
    </location>
</feature>
<keyword evidence="3" id="KW-1185">Reference proteome</keyword>
<evidence type="ECO:0000313" key="3">
    <source>
        <dbReference type="Proteomes" id="UP001281410"/>
    </source>
</evidence>
<sequence length="93" mass="10639">MAGKVKPIEQEPKMKNNKASLIPAKRKSVKTMMFRSILRSLMDSLCNIKISNANKKNMLKETTSILTRKIFAGLNDTNERVAARNRIVQQLHR</sequence>
<dbReference type="Proteomes" id="UP001281410">
    <property type="component" value="Unassembled WGS sequence"/>
</dbReference>
<gene>
    <name evidence="2" type="ORF">Dsin_002415</name>
</gene>
<organism evidence="2 3">
    <name type="scientific">Dipteronia sinensis</name>
    <dbReference type="NCBI Taxonomy" id="43782"/>
    <lineage>
        <taxon>Eukaryota</taxon>
        <taxon>Viridiplantae</taxon>
        <taxon>Streptophyta</taxon>
        <taxon>Embryophyta</taxon>
        <taxon>Tracheophyta</taxon>
        <taxon>Spermatophyta</taxon>
        <taxon>Magnoliopsida</taxon>
        <taxon>eudicotyledons</taxon>
        <taxon>Gunneridae</taxon>
        <taxon>Pentapetalae</taxon>
        <taxon>rosids</taxon>
        <taxon>malvids</taxon>
        <taxon>Sapindales</taxon>
        <taxon>Sapindaceae</taxon>
        <taxon>Hippocastanoideae</taxon>
        <taxon>Acereae</taxon>
        <taxon>Dipteronia</taxon>
    </lineage>
</organism>
<protein>
    <recommendedName>
        <fullName evidence="4">Ribosomal protein S7</fullName>
    </recommendedName>
</protein>
<evidence type="ECO:0008006" key="4">
    <source>
        <dbReference type="Google" id="ProtNLM"/>
    </source>
</evidence>
<dbReference type="EMBL" id="JANJYJ010000001">
    <property type="protein sequence ID" value="KAK3230534.1"/>
    <property type="molecule type" value="Genomic_DNA"/>
</dbReference>